<feature type="region of interest" description="Disordered" evidence="14">
    <location>
        <begin position="117"/>
        <end position="136"/>
    </location>
</feature>
<dbReference type="SUPFAM" id="SSF88723">
    <property type="entry name" value="PIN domain-like"/>
    <property type="match status" value="1"/>
</dbReference>
<feature type="domain" description="XPG-I" evidence="15">
    <location>
        <begin position="754"/>
        <end position="823"/>
    </location>
</feature>
<dbReference type="CDD" id="cd09868">
    <property type="entry name" value="PIN_XPG_RAD2"/>
    <property type="match status" value="2"/>
</dbReference>
<dbReference type="SUPFAM" id="SSF47807">
    <property type="entry name" value="5' to 3' exonuclease, C-terminal subdomain"/>
    <property type="match status" value="1"/>
</dbReference>
<dbReference type="FunFam" id="3.40.50.1010:FF:000061">
    <property type="entry name" value="Single-stranded DNA endonuclease (Eurofung)"/>
    <property type="match status" value="1"/>
</dbReference>
<dbReference type="PRINTS" id="PR00066">
    <property type="entry name" value="XRODRMPGMNTG"/>
</dbReference>
<dbReference type="GO" id="GO:0048256">
    <property type="term" value="F:flap endonuclease activity"/>
    <property type="evidence" value="ECO:0007669"/>
    <property type="project" value="UniProtKB-ARBA"/>
</dbReference>
<feature type="compositionally biased region" description="Polar residues" evidence="14">
    <location>
        <begin position="123"/>
        <end position="132"/>
    </location>
</feature>
<dbReference type="GO" id="GO:0006289">
    <property type="term" value="P:nucleotide-excision repair"/>
    <property type="evidence" value="ECO:0007669"/>
    <property type="project" value="InterPro"/>
</dbReference>
<keyword evidence="13" id="KW-0175">Coiled coil</keyword>
<feature type="region of interest" description="Disordered" evidence="14">
    <location>
        <begin position="572"/>
        <end position="607"/>
    </location>
</feature>
<dbReference type="InterPro" id="IPR036279">
    <property type="entry name" value="5-3_exonuclease_C_sf"/>
</dbReference>
<evidence type="ECO:0000256" key="3">
    <source>
        <dbReference type="ARBA" id="ARBA00005283"/>
    </source>
</evidence>
<dbReference type="Pfam" id="PF00752">
    <property type="entry name" value="XPG_N"/>
    <property type="match status" value="1"/>
</dbReference>
<keyword evidence="7" id="KW-0227">DNA damage</keyword>
<keyword evidence="8" id="KW-0378">Hydrolase</keyword>
<evidence type="ECO:0000313" key="17">
    <source>
        <dbReference type="EMBL" id="PVH20880.1"/>
    </source>
</evidence>
<dbReference type="InterPro" id="IPR019974">
    <property type="entry name" value="XPG_CS"/>
</dbReference>
<dbReference type="EMBL" id="PKFO01000004">
    <property type="protein sequence ID" value="PVH20880.1"/>
    <property type="molecule type" value="Genomic_DNA"/>
</dbReference>
<evidence type="ECO:0000256" key="7">
    <source>
        <dbReference type="ARBA" id="ARBA00022763"/>
    </source>
</evidence>
<feature type="region of interest" description="Disordered" evidence="14">
    <location>
        <begin position="619"/>
        <end position="669"/>
    </location>
</feature>
<accession>A0A2V1AS14</accession>
<dbReference type="GO" id="GO:0005634">
    <property type="term" value="C:nucleus"/>
    <property type="evidence" value="ECO:0007669"/>
    <property type="project" value="UniProtKB-SubCell"/>
</dbReference>
<dbReference type="Gene3D" id="3.40.50.1010">
    <property type="entry name" value="5'-nuclease"/>
    <property type="match status" value="2"/>
</dbReference>
<evidence type="ECO:0000259" key="15">
    <source>
        <dbReference type="SMART" id="SM00484"/>
    </source>
</evidence>
<feature type="compositionally biased region" description="Polar residues" evidence="14">
    <location>
        <begin position="659"/>
        <end position="669"/>
    </location>
</feature>
<keyword evidence="4" id="KW-0540">Nuclease</keyword>
<feature type="compositionally biased region" description="Basic and acidic residues" evidence="14">
    <location>
        <begin position="641"/>
        <end position="656"/>
    </location>
</feature>
<comment type="similarity">
    <text evidence="12">Belongs to the XPG/RAD2 endonuclease family. GEN subfamily.</text>
</comment>
<dbReference type="Proteomes" id="UP000244309">
    <property type="component" value="Unassembled WGS sequence"/>
</dbReference>
<dbReference type="SMART" id="SM00485">
    <property type="entry name" value="XPGN"/>
    <property type="match status" value="1"/>
</dbReference>
<feature type="compositionally biased region" description="Polar residues" evidence="14">
    <location>
        <begin position="572"/>
        <end position="583"/>
    </location>
</feature>
<evidence type="ECO:0000256" key="2">
    <source>
        <dbReference type="ARBA" id="ARBA00004123"/>
    </source>
</evidence>
<evidence type="ECO:0000256" key="4">
    <source>
        <dbReference type="ARBA" id="ARBA00022722"/>
    </source>
</evidence>
<dbReference type="VEuPathDB" id="FungiDB:CXQ85_004390"/>
<feature type="compositionally biased region" description="Basic and acidic residues" evidence="14">
    <location>
        <begin position="485"/>
        <end position="502"/>
    </location>
</feature>
<feature type="domain" description="XPG N-terminal" evidence="16">
    <location>
        <begin position="1"/>
        <end position="98"/>
    </location>
</feature>
<dbReference type="Pfam" id="PF00867">
    <property type="entry name" value="XPG_I"/>
    <property type="match status" value="1"/>
</dbReference>
<dbReference type="GeneID" id="37009720"/>
<dbReference type="InterPro" id="IPR006085">
    <property type="entry name" value="XPG_DNA_repair_N"/>
</dbReference>
<keyword evidence="9" id="KW-0460">Magnesium</keyword>
<dbReference type="AlphaFoldDB" id="A0A2V1AS14"/>
<keyword evidence="18" id="KW-1185">Reference proteome</keyword>
<comment type="cofactor">
    <cofactor evidence="1">
        <name>Mg(2+)</name>
        <dbReference type="ChEBI" id="CHEBI:18420"/>
    </cofactor>
</comment>
<dbReference type="InterPro" id="IPR006086">
    <property type="entry name" value="XPG-I_dom"/>
</dbReference>
<dbReference type="SMART" id="SM00279">
    <property type="entry name" value="HhH2"/>
    <property type="match status" value="1"/>
</dbReference>
<feature type="region of interest" description="Disordered" evidence="14">
    <location>
        <begin position="467"/>
        <end position="544"/>
    </location>
</feature>
<dbReference type="STRING" id="45357.A0A2V1AS14"/>
<sequence>MGVTSLWEIVGPAARPVKLEALTRKKLAVDASIWIYQFLKAVRDKEGNTLHQSHIVGFFRRICKLLYYGILPLFVFDGGAPALKRKVIQQRKDRRQENQVDAALTAQKLLAIQLQKGKRGEKASQTPKQTASRAVDKSENMIYLEDMPILHPEHGEPHNISPQLVKSTESSPRKFVKKDEYHLPDIHQFKISKNDSRIMPATEFQEYADDADFDTIDGINIDTVDPSSKEFGDLPLATQYMMLSHLRLRSRLRLGYSKDQLEGLFPNSKDFSRFQIEQVKKRNYYTQKLMTVSGMSEDSGNITRRIAGDRDRHYTLMKNDDGWTLSLEGGEGDLVELDENGDVVRSLMSSGKHHSEKTREGKEDVMLSNAIDDSSNSDDELEDVEPKNDDMEANKAMIESIYDMYQDDYRGNVDGDNHNEAKLKKAVEGSKKLYFESQKEEQEALKLRNNAAPHEVEDDQFDFKRSLLFDETQRSDENDTSQFDDGARNDPKQHDEVPEASHRPQRSVPSWFDDSVSQINKPHSGDTFLKRTDETTRSLNDDEEAGLISWSEAKEMIEGGDFRSASSNAVNINVTDGSESGKSVTVDDHNDDVEDVPDDRDKSAEDDIIEIEDTELKSGFSSKSYHENADVDASSSALTDARNEKAVDNMEDDKIMGSDSATTSGVDSSSRQKVATFDYEIEADEEEDLIKQLREENHQHEEFATEMKKKHEIPISTSSRISDEQLYQERVQKAKRDSDEVSQTMIQDVQELLKRFGIPFITAPMEAEAQCAELFRLGMVDGIITDDSDCFLFGGSRIYKNMFNQKQYVECYFSEDVDHKIGLNRERLIELALLLGSDYTEGIKGIGPVLAMEILAEFGNLKNFKHWFDKHARDLSTKDSSPSKLEKNLLTRIKNGKLFLPESFPDHVVFQAYTHPEVDKDESEFKWGVPNLDQIRSFLMFNVGWTQSRVDEVMLPLIRDMNRKRAEGSQSTVGEFFPQEYISYKKEVSLGKRMKVAANRLHKNRQ</sequence>
<organism evidence="17 18">
    <name type="scientific">Candidozyma haemuli</name>
    <dbReference type="NCBI Taxonomy" id="45357"/>
    <lineage>
        <taxon>Eukaryota</taxon>
        <taxon>Fungi</taxon>
        <taxon>Dikarya</taxon>
        <taxon>Ascomycota</taxon>
        <taxon>Saccharomycotina</taxon>
        <taxon>Pichiomycetes</taxon>
        <taxon>Metschnikowiaceae</taxon>
        <taxon>Candidozyma</taxon>
    </lineage>
</organism>
<dbReference type="PANTHER" id="PTHR16171:SF7">
    <property type="entry name" value="DNA REPAIR PROTEIN RAD2"/>
    <property type="match status" value="1"/>
</dbReference>
<evidence type="ECO:0000256" key="6">
    <source>
        <dbReference type="ARBA" id="ARBA00022759"/>
    </source>
</evidence>
<name>A0A2V1AS14_9ASCO</name>
<dbReference type="OrthoDB" id="31113at2759"/>
<dbReference type="GO" id="GO:0003697">
    <property type="term" value="F:single-stranded DNA binding"/>
    <property type="evidence" value="ECO:0007669"/>
    <property type="project" value="InterPro"/>
</dbReference>
<keyword evidence="11" id="KW-0539">Nucleus</keyword>
<dbReference type="PROSITE" id="PS00842">
    <property type="entry name" value="XPG_2"/>
    <property type="match status" value="1"/>
</dbReference>
<evidence type="ECO:0000259" key="16">
    <source>
        <dbReference type="SMART" id="SM00485"/>
    </source>
</evidence>
<dbReference type="GO" id="GO:0046872">
    <property type="term" value="F:metal ion binding"/>
    <property type="evidence" value="ECO:0007669"/>
    <property type="project" value="UniProtKB-KW"/>
</dbReference>
<dbReference type="CDD" id="cd09904">
    <property type="entry name" value="H3TH_XPG"/>
    <property type="match status" value="1"/>
</dbReference>
<evidence type="ECO:0000256" key="12">
    <source>
        <dbReference type="ARBA" id="ARBA00038112"/>
    </source>
</evidence>
<dbReference type="PANTHER" id="PTHR16171">
    <property type="entry name" value="DNA REPAIR PROTEIN COMPLEMENTING XP-G CELLS-RELATED"/>
    <property type="match status" value="1"/>
</dbReference>
<reference evidence="17 18" key="1">
    <citation type="submission" date="2017-12" db="EMBL/GenBank/DDBJ databases">
        <title>Genome Sequence of a Multidrug-Resistant Candida haemulonii Isolate from a Patient with Chronic Leg Ulcers in Israel.</title>
        <authorList>
            <person name="Chow N.A."/>
            <person name="Gade L."/>
            <person name="Batra D."/>
            <person name="Rowe L.A."/>
            <person name="Ben-Ami R."/>
            <person name="Loparev V.N."/>
            <person name="Litvintseva A.P."/>
        </authorList>
    </citation>
    <scope>NUCLEOTIDE SEQUENCE [LARGE SCALE GENOMIC DNA]</scope>
    <source>
        <strain evidence="17 18">B11899</strain>
    </source>
</reference>
<gene>
    <name evidence="17" type="ORF">CXQ85_004390</name>
</gene>
<keyword evidence="10" id="KW-0234">DNA repair</keyword>
<evidence type="ECO:0000256" key="14">
    <source>
        <dbReference type="SAM" id="MobiDB-lite"/>
    </source>
</evidence>
<evidence type="ECO:0000256" key="1">
    <source>
        <dbReference type="ARBA" id="ARBA00001946"/>
    </source>
</evidence>
<feature type="region of interest" description="Disordered" evidence="14">
    <location>
        <begin position="348"/>
        <end position="388"/>
    </location>
</feature>
<keyword evidence="6" id="KW-0255">Endonuclease</keyword>
<dbReference type="InterPro" id="IPR001044">
    <property type="entry name" value="XPG/Rad2_eukaryotes"/>
</dbReference>
<feature type="compositionally biased region" description="Basic and acidic residues" evidence="14">
    <location>
        <begin position="467"/>
        <end position="477"/>
    </location>
</feature>
<dbReference type="RefSeq" id="XP_025341820.1">
    <property type="nucleotide sequence ID" value="XM_025488012.1"/>
</dbReference>
<feature type="compositionally biased region" description="Basic and acidic residues" evidence="14">
    <location>
        <begin position="528"/>
        <end position="540"/>
    </location>
</feature>
<proteinExistence type="inferred from homology"/>
<evidence type="ECO:0000256" key="10">
    <source>
        <dbReference type="ARBA" id="ARBA00023204"/>
    </source>
</evidence>
<evidence type="ECO:0000256" key="5">
    <source>
        <dbReference type="ARBA" id="ARBA00022723"/>
    </source>
</evidence>
<dbReference type="InterPro" id="IPR006084">
    <property type="entry name" value="XPG/Rad2"/>
</dbReference>
<dbReference type="SMART" id="SM00484">
    <property type="entry name" value="XPGI"/>
    <property type="match status" value="1"/>
</dbReference>
<feature type="coiled-coil region" evidence="13">
    <location>
        <begin position="676"/>
        <end position="710"/>
    </location>
</feature>
<comment type="similarity">
    <text evidence="3">Belongs to the XPG/RAD2 endonuclease family. XPG subfamily.</text>
</comment>
<evidence type="ECO:0000256" key="8">
    <source>
        <dbReference type="ARBA" id="ARBA00022801"/>
    </source>
</evidence>
<dbReference type="Gene3D" id="1.10.150.20">
    <property type="entry name" value="5' to 3' exonuclease, C-terminal subdomain"/>
    <property type="match status" value="1"/>
</dbReference>
<dbReference type="InterPro" id="IPR008918">
    <property type="entry name" value="HhH2"/>
</dbReference>
<dbReference type="PRINTS" id="PR00853">
    <property type="entry name" value="XPGRADSUPER"/>
</dbReference>
<evidence type="ECO:0000256" key="9">
    <source>
        <dbReference type="ARBA" id="ARBA00022842"/>
    </source>
</evidence>
<evidence type="ECO:0008006" key="19">
    <source>
        <dbReference type="Google" id="ProtNLM"/>
    </source>
</evidence>
<dbReference type="InterPro" id="IPR029060">
    <property type="entry name" value="PIN-like_dom_sf"/>
</dbReference>
<evidence type="ECO:0000256" key="11">
    <source>
        <dbReference type="ARBA" id="ARBA00023242"/>
    </source>
</evidence>
<comment type="subcellular location">
    <subcellularLocation>
        <location evidence="2">Nucleus</location>
    </subcellularLocation>
</comment>
<keyword evidence="5" id="KW-0479">Metal-binding</keyword>
<evidence type="ECO:0000256" key="13">
    <source>
        <dbReference type="SAM" id="Coils"/>
    </source>
</evidence>
<protein>
    <recommendedName>
        <fullName evidence="19">DNA repair protein RAD2</fullName>
    </recommendedName>
</protein>
<feature type="compositionally biased region" description="Acidic residues" evidence="14">
    <location>
        <begin position="589"/>
        <end position="598"/>
    </location>
</feature>
<evidence type="ECO:0000313" key="18">
    <source>
        <dbReference type="Proteomes" id="UP000244309"/>
    </source>
</evidence>
<dbReference type="FunFam" id="1.10.150.20:FF:000030">
    <property type="entry name" value="Flap endonuclease GEN-like 1"/>
    <property type="match status" value="1"/>
</dbReference>
<comment type="caution">
    <text evidence="17">The sequence shown here is derived from an EMBL/GenBank/DDBJ whole genome shotgun (WGS) entry which is preliminary data.</text>
</comment>